<evidence type="ECO:0000313" key="1">
    <source>
        <dbReference type="EMBL" id="EHP31192.1"/>
    </source>
</evidence>
<reference evidence="1 2" key="1">
    <citation type="journal article" date="2012" name="Proc. Natl. Acad. Sci. U.S.A.">
        <title>Genome and physiology of a model Epsilonproteobacterium responsible for sulfide detoxification in marine oxygen depletion zones.</title>
        <authorList>
            <person name="Grote J."/>
            <person name="Schott T."/>
            <person name="Bruckner C.G."/>
            <person name="Glockner F.O."/>
            <person name="Jost G."/>
            <person name="Teeling H."/>
            <person name="Labrenz M."/>
            <person name="Jurgens K."/>
        </authorList>
    </citation>
    <scope>NUCLEOTIDE SEQUENCE [LARGE SCALE GENOMIC DNA]</scope>
    <source>
        <strain evidence="1 2">GD1</strain>
    </source>
</reference>
<keyword evidence="2" id="KW-1185">Reference proteome</keyword>
<dbReference type="HOGENOM" id="CLU_3349475_0_0_7"/>
<dbReference type="Proteomes" id="UP000006431">
    <property type="component" value="Unassembled WGS sequence"/>
</dbReference>
<dbReference type="AlphaFoldDB" id="H1FSS4"/>
<protein>
    <submittedName>
        <fullName evidence="1">Uncharacterized protein</fullName>
    </submittedName>
</protein>
<proteinExistence type="predicted"/>
<comment type="caution">
    <text evidence="1">The sequence shown here is derived from an EMBL/GenBank/DDBJ whole genome shotgun (WGS) entry which is preliminary data.</text>
</comment>
<gene>
    <name evidence="1" type="ORF">SMGD1_2670</name>
</gene>
<evidence type="ECO:0000313" key="2">
    <source>
        <dbReference type="Proteomes" id="UP000006431"/>
    </source>
</evidence>
<accession>H1FSS4</accession>
<name>H1FSS4_SULGG</name>
<dbReference type="PATRIC" id="fig|929558.5.peg.2659"/>
<sequence>MSWSVILASRDANITKSGIKILIIIIESEVGHSIELK</sequence>
<organism evidence="1 2">
    <name type="scientific">Sulfurimonas gotlandica (strain DSM 19862 / JCM 16533 / GD1)</name>
    <dbReference type="NCBI Taxonomy" id="929558"/>
    <lineage>
        <taxon>Bacteria</taxon>
        <taxon>Pseudomonadati</taxon>
        <taxon>Campylobacterota</taxon>
        <taxon>Epsilonproteobacteria</taxon>
        <taxon>Campylobacterales</taxon>
        <taxon>Sulfurimonadaceae</taxon>
        <taxon>Sulfurimonas</taxon>
    </lineage>
</organism>
<dbReference type="EMBL" id="AFRZ01000001">
    <property type="protein sequence ID" value="EHP31192.1"/>
    <property type="molecule type" value="Genomic_DNA"/>
</dbReference>